<organism evidence="8 9">
    <name type="scientific">Yersinia intermedia</name>
    <dbReference type="NCBI Taxonomy" id="631"/>
    <lineage>
        <taxon>Bacteria</taxon>
        <taxon>Pseudomonadati</taxon>
        <taxon>Pseudomonadota</taxon>
        <taxon>Gammaproteobacteria</taxon>
        <taxon>Enterobacterales</taxon>
        <taxon>Yersiniaceae</taxon>
        <taxon>Yersinia</taxon>
    </lineage>
</organism>
<dbReference type="Pfam" id="PF03239">
    <property type="entry name" value="FTR1"/>
    <property type="match status" value="1"/>
</dbReference>
<comment type="subcellular location">
    <subcellularLocation>
        <location evidence="1">Membrane</location>
        <topology evidence="1">Multi-pass membrane protein</topology>
    </subcellularLocation>
</comment>
<dbReference type="EMBL" id="CPZJ01000002">
    <property type="protein sequence ID" value="CNF15507.1"/>
    <property type="molecule type" value="Genomic_DNA"/>
</dbReference>
<name>A0A0T9LQL4_YERIN</name>
<sequence length="705" mass="78449">MKKSAVCLAFTLSQYEIAGCSAFLNKNSRNQIFFDADQDTFRLFSGNVNKSHYQHHVRYLNMRIWHKLFLLCCCWWLSASVTWAAVDYPQLVNDIQSRLDKTSQLYQQQNNDEARTTVQMAYFEVFENLEGPIRINISAQKSYQMEAAFGEIRRMIGEGKPQADVDSKIDWLKSELTAVLPVLADGHRLNAEQQHAAYENSEIALYWQQSFKIIDDLLAQAISEYQEGKFAAASNSVQQAHYQGFKNSEMEMSVRGNRSAQAAAAINQQFTALIDLTRKPDQMTDVAYRVTALLQTIEDTLPGLPTTREQQQVTADQANVGQSSASDANADGQANADWAAVSSKIDQAISRAIGQYQKGQTTPAMMAVQDTYFDLFEASGMENKVGSRDAAFKSTLEGHFTRLVSLMKAGQPVEQLQAEAVALQKDLASAVEMLGGGDETNWSLFIYSLLIIVREGLEALLIVAAIVAYLVKNNHQDKLPLIRQSVVVALIASVLTAFVFQWLFANSGQSRELLEGFTMMIAVVMLFSMSYWLLSKTEARQWKAYLEGKFSKSLSSGSMVGLWLTSFLAVYREGAETVLFYLALMGDASTTSGHLSILAGFGVGCVFLLAAYLVMRFTVVKLPLKPFFMFTGGFMYLMAFVFAGKSVLELIEGKLFEPTLLAGIPEISWLGIYPYLETLIPQGILLIAALVALWVMQRRGRTVLA</sequence>
<dbReference type="GO" id="GO:0033573">
    <property type="term" value="C:high-affinity iron permease complex"/>
    <property type="evidence" value="ECO:0007669"/>
    <property type="project" value="InterPro"/>
</dbReference>
<dbReference type="GO" id="GO:0015093">
    <property type="term" value="F:ferrous iron transmembrane transporter activity"/>
    <property type="evidence" value="ECO:0007669"/>
    <property type="project" value="TreeGrafter"/>
</dbReference>
<comment type="similarity">
    <text evidence="2">Belongs to the oxidase-dependent Fe transporter (OFeT) (TC 9.A.10.1) family.</text>
</comment>
<feature type="transmembrane region" description="Helical" evidence="7">
    <location>
        <begin position="481"/>
        <end position="504"/>
    </location>
</feature>
<feature type="transmembrane region" description="Helical" evidence="7">
    <location>
        <begin position="679"/>
        <end position="696"/>
    </location>
</feature>
<keyword evidence="5 7" id="KW-0472">Membrane</keyword>
<evidence type="ECO:0000256" key="5">
    <source>
        <dbReference type="ARBA" id="ARBA00023136"/>
    </source>
</evidence>
<feature type="transmembrane region" description="Helical" evidence="7">
    <location>
        <begin position="554"/>
        <end position="572"/>
    </location>
</feature>
<dbReference type="eggNOG" id="COG0672">
    <property type="taxonomic scope" value="Bacteria"/>
</dbReference>
<feature type="compositionally biased region" description="Polar residues" evidence="6">
    <location>
        <begin position="308"/>
        <end position="327"/>
    </location>
</feature>
<feature type="transmembrane region" description="Helical" evidence="7">
    <location>
        <begin position="516"/>
        <end position="534"/>
    </location>
</feature>
<reference evidence="8 9" key="1">
    <citation type="submission" date="2015-03" db="EMBL/GenBank/DDBJ databases">
        <authorList>
            <person name="Murphy D."/>
        </authorList>
    </citation>
    <scope>NUCLEOTIDE SEQUENCE [LARGE SCALE GENOMIC DNA]</scope>
    <source>
        <strain evidence="8 9">BR165/97</strain>
    </source>
</reference>
<evidence type="ECO:0000313" key="8">
    <source>
        <dbReference type="EMBL" id="CNF15507.1"/>
    </source>
</evidence>
<evidence type="ECO:0000256" key="2">
    <source>
        <dbReference type="ARBA" id="ARBA00008333"/>
    </source>
</evidence>
<dbReference type="InterPro" id="IPR004923">
    <property type="entry name" value="FTR1/Fip1/EfeU"/>
</dbReference>
<gene>
    <name evidence="8" type="primary">efeU_1</name>
    <name evidence="8" type="ORF">ERS008530_00534</name>
</gene>
<evidence type="ECO:0000256" key="1">
    <source>
        <dbReference type="ARBA" id="ARBA00004141"/>
    </source>
</evidence>
<feature type="region of interest" description="Disordered" evidence="6">
    <location>
        <begin position="308"/>
        <end position="333"/>
    </location>
</feature>
<feature type="transmembrane region" description="Helical" evidence="7">
    <location>
        <begin position="627"/>
        <end position="648"/>
    </location>
</feature>
<dbReference type="Proteomes" id="UP000038750">
    <property type="component" value="Unassembled WGS sequence"/>
</dbReference>
<keyword evidence="3 7" id="KW-0812">Transmembrane</keyword>
<evidence type="ECO:0000313" key="9">
    <source>
        <dbReference type="Proteomes" id="UP000038750"/>
    </source>
</evidence>
<evidence type="ECO:0000256" key="3">
    <source>
        <dbReference type="ARBA" id="ARBA00022692"/>
    </source>
</evidence>
<dbReference type="PANTHER" id="PTHR31632">
    <property type="entry name" value="IRON TRANSPORTER FTH1"/>
    <property type="match status" value="1"/>
</dbReference>
<proteinExistence type="inferred from homology"/>
<dbReference type="PANTHER" id="PTHR31632:SF2">
    <property type="entry name" value="PLASMA MEMBRANE IRON PERMEASE"/>
    <property type="match status" value="1"/>
</dbReference>
<evidence type="ECO:0000256" key="4">
    <source>
        <dbReference type="ARBA" id="ARBA00022989"/>
    </source>
</evidence>
<evidence type="ECO:0000256" key="7">
    <source>
        <dbReference type="SAM" id="Phobius"/>
    </source>
</evidence>
<feature type="transmembrane region" description="Helical" evidence="7">
    <location>
        <begin position="444"/>
        <end position="469"/>
    </location>
</feature>
<evidence type="ECO:0000256" key="6">
    <source>
        <dbReference type="SAM" id="MobiDB-lite"/>
    </source>
</evidence>
<dbReference type="STRING" id="631.CH53_3704"/>
<keyword evidence="4 7" id="KW-1133">Transmembrane helix</keyword>
<feature type="transmembrane region" description="Helical" evidence="7">
    <location>
        <begin position="592"/>
        <end position="615"/>
    </location>
</feature>
<accession>A0A0T9LQL4</accession>
<dbReference type="AlphaFoldDB" id="A0A0T9LQL4"/>
<protein>
    <submittedName>
        <fullName evidence="8">Putative high-affinity iron permease</fullName>
    </submittedName>
</protein>